<dbReference type="InterPro" id="IPR000086">
    <property type="entry name" value="NUDIX_hydrolase_dom"/>
</dbReference>
<sequence length="157" mass="18337">MELQSNVFDVWVFRRTPSRGVEYLLLHTSQEKADRWFNGGRFWQVPSDMTEPSERIVPAIARRLREFGLEPNAIWAAEHVYTIYNRRFECMQIIAVYAAEVTAEVVEINPAEHGEYRWCTYEEAHDLVTYRGLKDGLRSTKEYVTGPASPPRELQLL</sequence>
<dbReference type="GO" id="GO:0003824">
    <property type="term" value="F:catalytic activity"/>
    <property type="evidence" value="ECO:0007669"/>
    <property type="project" value="UniProtKB-ARBA"/>
</dbReference>
<reference evidence="3" key="1">
    <citation type="submission" date="2020-01" db="EMBL/GenBank/DDBJ databases">
        <title>'Steroidobacter agaridevorans' sp. nov., agar-degrading bacteria isolated from rhizosphere soils.</title>
        <authorList>
            <person name="Ikenaga M."/>
            <person name="Kataoka M."/>
            <person name="Murouchi A."/>
            <person name="Katsuragi S."/>
            <person name="Sakai M."/>
        </authorList>
    </citation>
    <scope>NUCLEOTIDE SEQUENCE [LARGE SCALE GENOMIC DNA]</scope>
    <source>
        <strain evidence="3">YU21-B</strain>
    </source>
</reference>
<dbReference type="InterPro" id="IPR015797">
    <property type="entry name" value="NUDIX_hydrolase-like_dom_sf"/>
</dbReference>
<dbReference type="Pfam" id="PF00293">
    <property type="entry name" value="NUDIX"/>
    <property type="match status" value="1"/>
</dbReference>
<protein>
    <recommendedName>
        <fullName evidence="1">Nudix hydrolase domain-containing protein</fullName>
    </recommendedName>
</protein>
<feature type="domain" description="Nudix hydrolase" evidence="1">
    <location>
        <begin position="23"/>
        <end position="124"/>
    </location>
</feature>
<name>A0A829YNM5_9GAMM</name>
<evidence type="ECO:0000313" key="2">
    <source>
        <dbReference type="EMBL" id="GFE84925.1"/>
    </source>
</evidence>
<keyword evidence="3" id="KW-1185">Reference proteome</keyword>
<dbReference type="EMBL" id="BLJN01000012">
    <property type="protein sequence ID" value="GFE84925.1"/>
    <property type="molecule type" value="Genomic_DNA"/>
</dbReference>
<evidence type="ECO:0000313" key="3">
    <source>
        <dbReference type="Proteomes" id="UP000445000"/>
    </source>
</evidence>
<dbReference type="SUPFAM" id="SSF55811">
    <property type="entry name" value="Nudix"/>
    <property type="match status" value="1"/>
</dbReference>
<proteinExistence type="predicted"/>
<comment type="caution">
    <text evidence="2">The sequence shown here is derived from an EMBL/GenBank/DDBJ whole genome shotgun (WGS) entry which is preliminary data.</text>
</comment>
<accession>A0A829YNM5</accession>
<gene>
    <name evidence="2" type="ORF">GCM10011487_69250</name>
</gene>
<dbReference type="AlphaFoldDB" id="A0A829YNM5"/>
<dbReference type="Proteomes" id="UP000445000">
    <property type="component" value="Unassembled WGS sequence"/>
</dbReference>
<organism evidence="2 3">
    <name type="scientific">Steroidobacter agaridevorans</name>
    <dbReference type="NCBI Taxonomy" id="2695856"/>
    <lineage>
        <taxon>Bacteria</taxon>
        <taxon>Pseudomonadati</taxon>
        <taxon>Pseudomonadota</taxon>
        <taxon>Gammaproteobacteria</taxon>
        <taxon>Steroidobacterales</taxon>
        <taxon>Steroidobacteraceae</taxon>
        <taxon>Steroidobacter</taxon>
    </lineage>
</organism>
<dbReference type="Gene3D" id="3.90.79.10">
    <property type="entry name" value="Nucleoside Triphosphate Pyrophosphohydrolase"/>
    <property type="match status" value="1"/>
</dbReference>
<evidence type="ECO:0000259" key="1">
    <source>
        <dbReference type="Pfam" id="PF00293"/>
    </source>
</evidence>